<reference evidence="1 2" key="1">
    <citation type="submission" date="2014-04" db="EMBL/GenBank/DDBJ databases">
        <authorList>
            <person name="Bishop-Lilly K.A."/>
            <person name="Broomall S.M."/>
            <person name="Chain P.S."/>
            <person name="Chertkov O."/>
            <person name="Coyne S.R."/>
            <person name="Daligault H.E."/>
            <person name="Davenport K.W."/>
            <person name="Erkkila T."/>
            <person name="Frey K.G."/>
            <person name="Gibbons H.S."/>
            <person name="Gu W."/>
            <person name="Jaissle J."/>
            <person name="Johnson S.L."/>
            <person name="Koroleva G.I."/>
            <person name="Ladner J.T."/>
            <person name="Lo C.-C."/>
            <person name="Minogue T.D."/>
            <person name="Munk C."/>
            <person name="Palacios G.F."/>
            <person name="Redden C.L."/>
            <person name="Rosenzweig C.N."/>
            <person name="Scholz M.B."/>
            <person name="Teshima H."/>
            <person name="Xu Y."/>
        </authorList>
    </citation>
    <scope>NUCLEOTIDE SEQUENCE [LARGE SCALE GENOMIC DNA]</scope>
    <source>
        <strain evidence="1 2">8244</strain>
    </source>
</reference>
<dbReference type="PATRIC" id="fig|44252.3.peg.2917"/>
<comment type="caution">
    <text evidence="1">The sequence shown here is derived from an EMBL/GenBank/DDBJ whole genome shotgun (WGS) entry which is preliminary data.</text>
</comment>
<evidence type="ECO:0000313" key="1">
    <source>
        <dbReference type="EMBL" id="KFN08729.1"/>
    </source>
</evidence>
<dbReference type="Proteomes" id="UP000029278">
    <property type="component" value="Unassembled WGS sequence"/>
</dbReference>
<dbReference type="EMBL" id="JMQA01000026">
    <property type="protein sequence ID" value="KFN08729.1"/>
    <property type="molecule type" value="Genomic_DNA"/>
</dbReference>
<sequence length="53" mass="6478">MVTALKRYQRRRYRLKQWWVSERAGFGFGWGMRGRRGKSGYGTMPYFPDLDWD</sequence>
<dbReference type="AlphaFoldDB" id="A0A090ZBR5"/>
<protein>
    <submittedName>
        <fullName evidence="1">Uncharacterized protein</fullName>
    </submittedName>
</protein>
<proteinExistence type="predicted"/>
<accession>A0A090ZBR5</accession>
<evidence type="ECO:0000313" key="2">
    <source>
        <dbReference type="Proteomes" id="UP000029278"/>
    </source>
</evidence>
<organism evidence="1 2">
    <name type="scientific">Paenibacillus macerans</name>
    <name type="common">Bacillus macerans</name>
    <dbReference type="NCBI Taxonomy" id="44252"/>
    <lineage>
        <taxon>Bacteria</taxon>
        <taxon>Bacillati</taxon>
        <taxon>Bacillota</taxon>
        <taxon>Bacilli</taxon>
        <taxon>Bacillales</taxon>
        <taxon>Paenibacillaceae</taxon>
        <taxon>Paenibacillus</taxon>
    </lineage>
</organism>
<keyword evidence="2" id="KW-1185">Reference proteome</keyword>
<gene>
    <name evidence="1" type="ORF">DJ90_4999</name>
</gene>
<dbReference type="GeneID" id="77012400"/>
<dbReference type="RefSeq" id="WP_164815291.1">
    <property type="nucleotide sequence ID" value="NZ_BGML01000003.1"/>
</dbReference>
<name>A0A090ZBR5_PAEMA</name>
<dbReference type="HOGENOM" id="CLU_3101673_0_0_9"/>